<reference evidence="1" key="1">
    <citation type="submission" date="2020-03" db="EMBL/GenBank/DDBJ databases">
        <title>The deep terrestrial virosphere.</title>
        <authorList>
            <person name="Holmfeldt K."/>
            <person name="Nilsson E."/>
            <person name="Simone D."/>
            <person name="Lopez-Fernandez M."/>
            <person name="Wu X."/>
            <person name="de Brujin I."/>
            <person name="Lundin D."/>
            <person name="Andersson A."/>
            <person name="Bertilsson S."/>
            <person name="Dopson M."/>
        </authorList>
    </citation>
    <scope>NUCLEOTIDE SEQUENCE</scope>
    <source>
        <strain evidence="1">MM415B00433</strain>
    </source>
</reference>
<sequence length="269" mass="30609">MKNLFLLWFFLIPIILPAQNVVEAFVTNCGSDKDKMDSIYQICEDNGYVCLFGHNHVSDLLSNAGVMWRMSDLDADITSAYINGIRVNNPLKPEDYDTVLQSIGTPTNQMNIWCEYINDTLNVHYQVTFPDLMIGVITENLPENPSTVRYYFPDPSGEAIQETGLFSFEWNPKWVLDSCYITLFTYNATEVFSGTFHGYIPHLIRASSIESIYKDIPVIYSDGEYLNVIHSGSITIYDMSGRALFKSSNTLKIILPHGLYVVNNRIINH</sequence>
<protein>
    <submittedName>
        <fullName evidence="1">Uncharacterized protein</fullName>
    </submittedName>
</protein>
<organism evidence="1">
    <name type="scientific">viral metagenome</name>
    <dbReference type="NCBI Taxonomy" id="1070528"/>
    <lineage>
        <taxon>unclassified sequences</taxon>
        <taxon>metagenomes</taxon>
        <taxon>organismal metagenomes</taxon>
    </lineage>
</organism>
<accession>A0A6M3J4Z9</accession>
<evidence type="ECO:0000313" key="1">
    <source>
        <dbReference type="EMBL" id="QJA65099.1"/>
    </source>
</evidence>
<proteinExistence type="predicted"/>
<dbReference type="EMBL" id="MT141532">
    <property type="protein sequence ID" value="QJA65099.1"/>
    <property type="molecule type" value="Genomic_DNA"/>
</dbReference>
<gene>
    <name evidence="1" type="ORF">MM415B00433_0007</name>
</gene>
<name>A0A6M3J4Z9_9ZZZZ</name>
<dbReference type="AlphaFoldDB" id="A0A6M3J4Z9"/>